<accession>A0AAN8BF49</accession>
<keyword evidence="2" id="KW-1185">Reference proteome</keyword>
<gene>
    <name evidence="1" type="ORF">CesoFtcFv8_020272</name>
</gene>
<name>A0AAN8BF49_9TELE</name>
<evidence type="ECO:0000313" key="2">
    <source>
        <dbReference type="Proteomes" id="UP001335648"/>
    </source>
</evidence>
<proteinExistence type="predicted"/>
<dbReference type="AlphaFoldDB" id="A0AAN8BF49"/>
<comment type="caution">
    <text evidence="1">The sequence shown here is derived from an EMBL/GenBank/DDBJ whole genome shotgun (WGS) entry which is preliminary data.</text>
</comment>
<organism evidence="1 2">
    <name type="scientific">Champsocephalus esox</name>
    <name type="common">pike icefish</name>
    <dbReference type="NCBI Taxonomy" id="159716"/>
    <lineage>
        <taxon>Eukaryota</taxon>
        <taxon>Metazoa</taxon>
        <taxon>Chordata</taxon>
        <taxon>Craniata</taxon>
        <taxon>Vertebrata</taxon>
        <taxon>Euteleostomi</taxon>
        <taxon>Actinopterygii</taxon>
        <taxon>Neopterygii</taxon>
        <taxon>Teleostei</taxon>
        <taxon>Neoteleostei</taxon>
        <taxon>Acanthomorphata</taxon>
        <taxon>Eupercaria</taxon>
        <taxon>Perciformes</taxon>
        <taxon>Notothenioidei</taxon>
        <taxon>Channichthyidae</taxon>
        <taxon>Champsocephalus</taxon>
    </lineage>
</organism>
<sequence>MNQHEARFKLKFQSEADLNDPAVQQQILEQLHATLEKHGVADFKLRWTQTDGLTFHKEKKTKEVEGSDG</sequence>
<evidence type="ECO:0000313" key="1">
    <source>
        <dbReference type="EMBL" id="KAK5884006.1"/>
    </source>
</evidence>
<protein>
    <submittedName>
        <fullName evidence="1">Uncharacterized protein</fullName>
    </submittedName>
</protein>
<dbReference type="Proteomes" id="UP001335648">
    <property type="component" value="Unassembled WGS sequence"/>
</dbReference>
<dbReference type="EMBL" id="JAULUE010002061">
    <property type="protein sequence ID" value="KAK5884006.1"/>
    <property type="molecule type" value="Genomic_DNA"/>
</dbReference>
<reference evidence="1 2" key="1">
    <citation type="journal article" date="2023" name="Mol. Biol. Evol.">
        <title>Genomics of Secondarily Temperate Adaptation in the Only Non-Antarctic Icefish.</title>
        <authorList>
            <person name="Rivera-Colon A.G."/>
            <person name="Rayamajhi N."/>
            <person name="Minhas B.F."/>
            <person name="Madrigal G."/>
            <person name="Bilyk K.T."/>
            <person name="Yoon V."/>
            <person name="Hune M."/>
            <person name="Gregory S."/>
            <person name="Cheng C.H.C."/>
            <person name="Catchen J.M."/>
        </authorList>
    </citation>
    <scope>NUCLEOTIDE SEQUENCE [LARGE SCALE GENOMIC DNA]</scope>
    <source>
        <strain evidence="1">JC2023a</strain>
    </source>
</reference>